<dbReference type="InterPro" id="IPR025398">
    <property type="entry name" value="DUF4371"/>
</dbReference>
<dbReference type="Pfam" id="PF14291">
    <property type="entry name" value="DUF4371"/>
    <property type="match status" value="1"/>
</dbReference>
<keyword evidence="3" id="KW-1185">Reference proteome</keyword>
<evidence type="ECO:0000259" key="1">
    <source>
        <dbReference type="Pfam" id="PF14291"/>
    </source>
</evidence>
<reference evidence="2" key="1">
    <citation type="submission" date="2024-10" db="EMBL/GenBank/DDBJ databases">
        <authorList>
            <person name="Ryan C."/>
        </authorList>
    </citation>
    <scope>NUCLEOTIDE SEQUENCE [LARGE SCALE GENOMIC DNA]</scope>
</reference>
<name>A0ABC8YEZ4_9POAL</name>
<organism evidence="2 3">
    <name type="scientific">Urochloa decumbens</name>
    <dbReference type="NCBI Taxonomy" id="240449"/>
    <lineage>
        <taxon>Eukaryota</taxon>
        <taxon>Viridiplantae</taxon>
        <taxon>Streptophyta</taxon>
        <taxon>Embryophyta</taxon>
        <taxon>Tracheophyta</taxon>
        <taxon>Spermatophyta</taxon>
        <taxon>Magnoliopsida</taxon>
        <taxon>Liliopsida</taxon>
        <taxon>Poales</taxon>
        <taxon>Poaceae</taxon>
        <taxon>PACMAD clade</taxon>
        <taxon>Panicoideae</taxon>
        <taxon>Panicodae</taxon>
        <taxon>Paniceae</taxon>
        <taxon>Melinidinae</taxon>
        <taxon>Urochloa</taxon>
    </lineage>
</organism>
<dbReference type="EMBL" id="OZ075126">
    <property type="protein sequence ID" value="CAL4939507.1"/>
    <property type="molecule type" value="Genomic_DNA"/>
</dbReference>
<dbReference type="PANTHER" id="PTHR11697">
    <property type="entry name" value="GENERAL TRANSCRIPTION FACTOR 2-RELATED ZINC FINGER PROTEIN"/>
    <property type="match status" value="1"/>
</dbReference>
<feature type="domain" description="DUF4371" evidence="1">
    <location>
        <begin position="49"/>
        <end position="233"/>
    </location>
</feature>
<protein>
    <recommendedName>
        <fullName evidence="1">DUF4371 domain-containing protein</fullName>
    </recommendedName>
</protein>
<evidence type="ECO:0000313" key="3">
    <source>
        <dbReference type="Proteomes" id="UP001497457"/>
    </source>
</evidence>
<sequence length="643" mass="72043">MEPSDCQSCNKGSGARIISDECSGASVADVVRKKPQRGPLRKKVKSSGTRAVDVIKEDVQEGPPCMKVDIDQAIDLMRFAFREGMAFLDNRSGRSLDERMLVDMSGYMVNLLFDNTYPRDAQRDAPHRMRVITPTLEKDIAHAFAKEARKGIANDFQGDLFGIVADVCSTPSTRKNYLALFVRYLNDKGEVVERLLGIVPAPDVHDPAVKVAVDLMFSEAGLSLSNVRGQGYGLSWYSYAFFTELKTLVAKASASAHSVHPCAFQLHSTLAYASIIPVETFQVFRTIDALSNLIQVSPQFNEKVCSLIQERGLNLDSDLEKPGETSWGSYYEAFVKLAAYLPVVCDALQFMGEHASSTDEKHLVLKAQWAFTNDLPFVLLLMRDVLGATNELSLALDRNNPDTQNCLDLLQESKKQLLVMRDEGWLSFMMEVDLLCIESGMEIPDMGEQFEGHRWSEEESSTSTNLEHYHNHVFVKVINNQLRELDKRFSKESSELVSLASCLNPCNLFQAFDKDKLIKFARFYPSEFPDTVITALDLQLEAFITDVRSDARFHELSALSDLSVKMVETGKNMLYPLVYLLLKLGLILPGTPATAKMAASTMKFINSTMMKEPCNQWTSDCLLLYLERDIFEHITNDAVLASL</sequence>
<proteinExistence type="predicted"/>
<dbReference type="AlphaFoldDB" id="A0ABC8YEZ4"/>
<accession>A0ABC8YEZ4</accession>
<dbReference type="PANTHER" id="PTHR11697:SF230">
    <property type="entry name" value="ZINC FINGER, MYM DOMAIN CONTAINING 1"/>
    <property type="match status" value="1"/>
</dbReference>
<dbReference type="InterPro" id="IPR055298">
    <property type="entry name" value="AtLOH3-like"/>
</dbReference>
<evidence type="ECO:0000313" key="2">
    <source>
        <dbReference type="EMBL" id="CAL4939507.1"/>
    </source>
</evidence>
<dbReference type="Proteomes" id="UP001497457">
    <property type="component" value="Chromosome 16b"/>
</dbReference>
<gene>
    <name evidence="2" type="ORF">URODEC1_LOCUS31953</name>
</gene>